<keyword evidence="1" id="KW-0500">Molybdenum</keyword>
<dbReference type="InterPro" id="IPR046867">
    <property type="entry name" value="AldOxase/xan_DH_MoCoBD2"/>
</dbReference>
<name>A0A5D5AL00_9EURY</name>
<dbReference type="EMBL" id="VTAW01000007">
    <property type="protein sequence ID" value="TYT62548.1"/>
    <property type="molecule type" value="Genomic_DNA"/>
</dbReference>
<dbReference type="AlphaFoldDB" id="A0A5D5AL00"/>
<dbReference type="Gene3D" id="3.30.365.10">
    <property type="entry name" value="Aldehyde oxidase/xanthine dehydrogenase, molybdopterin binding domain"/>
    <property type="match status" value="4"/>
</dbReference>
<dbReference type="Pfam" id="PF20256">
    <property type="entry name" value="MoCoBD_2"/>
    <property type="match status" value="1"/>
</dbReference>
<gene>
    <name evidence="5" type="ORF">FYC77_07210</name>
</gene>
<comment type="caution">
    <text evidence="5">The sequence shown here is derived from an EMBL/GenBank/DDBJ whole genome shotgun (WGS) entry which is preliminary data.</text>
</comment>
<protein>
    <submittedName>
        <fullName evidence="5">Xanthine dehydrogenase family protein molybdopterin-binding subunit</fullName>
    </submittedName>
</protein>
<reference evidence="5 6" key="1">
    <citation type="submission" date="2019-08" db="EMBL/GenBank/DDBJ databases">
        <title>Archaea genome.</title>
        <authorList>
            <person name="Kajale S."/>
            <person name="Shouche Y."/>
            <person name="Deshpande N."/>
            <person name="Sharma A."/>
        </authorList>
    </citation>
    <scope>NUCLEOTIDE SEQUENCE [LARGE SCALE GENOMIC DNA]</scope>
    <source>
        <strain evidence="5 6">ESP3B_9</strain>
    </source>
</reference>
<dbReference type="SUPFAM" id="SSF56003">
    <property type="entry name" value="Molybdenum cofactor-binding domain"/>
    <property type="match status" value="1"/>
</dbReference>
<dbReference type="InterPro" id="IPR008274">
    <property type="entry name" value="AldOxase/xan_DH_MoCoBD1"/>
</dbReference>
<sequence>MSGDTTNGLIGDRVTRTEDAEFVTGQAEYTDDIATSNAAHAAVLRSQHAHAKVHDIDTSAAEELDGVIAVYTAEDMEEAETSAPRKIPSMSTDYIQVEPELFRPVIASDRVHYQGEPLAIALAEDRYTANDAVDRIEVDYERLESVTDPEAAIEDDAPTLFEDYPNNIAYDWEFGDKDEVDEAFEDAEYVASASVDEQRLIPDPLEPRATVADYDSSSNELSIQMSTQTPHSDRHAIAGILRHPENKIHVQVPRVGGGFGAKIHNYDVESLVPWCARELERPVRWQATRSEIHQTSSHGRGLNLEGEAAFDEDGKLLGVRVDGLADLGGYVSSHVHMLTTVLCIEVINSQYELPKLYSRIRGALTNATCLDSYRGVHEVAAITFIERLMHESAKEIGMDPAELRRRNQIPADAFPYETVTGTVYDSGNYQQALEKTLDVLEYDELRERQEELREDGRYLGIGLSAYTHVSGVGPADVCKEYGIFKTHWESGRITVHQSGTVTAYCGTMDFGMGHQTSYAQIVADKLGIPIEDVEIIEGDTRHLNDGVGTHASRSLVVGGSALAESADDVIEKGRSIVAHQLEAPEEDIEFEDGEFWVKGAPERSMTIQEVGSQAHRAWDVPGEPGLEATTYYLPEQMAITSGVHAAVVEVDPDTGEVEFERYLSVDDAGNRINPQIVEGQLHGGIAQGISQALYEDVVYDDNGNMVTSTLQDYAMPKSFHVPEVETVELSTPAPDNPLGAKGVGETGPIAGNAAVLNAVVDALEPLGFDGSEVDTPLTPEKIWKGVNDQD</sequence>
<proteinExistence type="predicted"/>
<evidence type="ECO:0000256" key="1">
    <source>
        <dbReference type="ARBA" id="ARBA00022505"/>
    </source>
</evidence>
<evidence type="ECO:0000256" key="2">
    <source>
        <dbReference type="ARBA" id="ARBA00023002"/>
    </source>
</evidence>
<accession>A0A5D5AL00</accession>
<dbReference type="InterPro" id="IPR037165">
    <property type="entry name" value="AldOxase/xan_DH_Mopterin-bd_sf"/>
</dbReference>
<dbReference type="GO" id="GO:0005506">
    <property type="term" value="F:iron ion binding"/>
    <property type="evidence" value="ECO:0007669"/>
    <property type="project" value="InterPro"/>
</dbReference>
<dbReference type="InterPro" id="IPR036856">
    <property type="entry name" value="Ald_Oxase/Xan_DH_a/b_sf"/>
</dbReference>
<feature type="domain" description="Aldehyde oxidase/xanthine dehydrogenase a/b hammerhead" evidence="4">
    <location>
        <begin position="24"/>
        <end position="144"/>
    </location>
</feature>
<feature type="region of interest" description="Disordered" evidence="3">
    <location>
        <begin position="771"/>
        <end position="790"/>
    </location>
</feature>
<dbReference type="Proteomes" id="UP000324104">
    <property type="component" value="Unassembled WGS sequence"/>
</dbReference>
<keyword evidence="2" id="KW-0560">Oxidoreductase</keyword>
<dbReference type="SMART" id="SM01008">
    <property type="entry name" value="Ald_Xan_dh_C"/>
    <property type="match status" value="1"/>
</dbReference>
<dbReference type="Pfam" id="PF01315">
    <property type="entry name" value="Ald_Xan_dh_C"/>
    <property type="match status" value="1"/>
</dbReference>
<dbReference type="PANTHER" id="PTHR11908:SF132">
    <property type="entry name" value="ALDEHYDE OXIDASE 1-RELATED"/>
    <property type="match status" value="1"/>
</dbReference>
<evidence type="ECO:0000259" key="4">
    <source>
        <dbReference type="SMART" id="SM01008"/>
    </source>
</evidence>
<dbReference type="InterPro" id="IPR000674">
    <property type="entry name" value="Ald_Oxase/Xan_DH_a/b"/>
</dbReference>
<keyword evidence="6" id="KW-1185">Reference proteome</keyword>
<evidence type="ECO:0000313" key="6">
    <source>
        <dbReference type="Proteomes" id="UP000324104"/>
    </source>
</evidence>
<dbReference type="RefSeq" id="WP_149080835.1">
    <property type="nucleotide sequence ID" value="NZ_VTAW01000007.1"/>
</dbReference>
<dbReference type="SUPFAM" id="SSF54665">
    <property type="entry name" value="CO dehydrogenase molybdoprotein N-domain-like"/>
    <property type="match status" value="1"/>
</dbReference>
<evidence type="ECO:0000313" key="5">
    <source>
        <dbReference type="EMBL" id="TYT62548.1"/>
    </source>
</evidence>
<dbReference type="Gene3D" id="3.90.1170.50">
    <property type="entry name" value="Aldehyde oxidase/xanthine dehydrogenase, a/b hammerhead"/>
    <property type="match status" value="1"/>
</dbReference>
<dbReference type="PANTHER" id="PTHR11908">
    <property type="entry name" value="XANTHINE DEHYDROGENASE"/>
    <property type="match status" value="1"/>
</dbReference>
<dbReference type="GO" id="GO:0016491">
    <property type="term" value="F:oxidoreductase activity"/>
    <property type="evidence" value="ECO:0007669"/>
    <property type="project" value="UniProtKB-KW"/>
</dbReference>
<evidence type="ECO:0000256" key="3">
    <source>
        <dbReference type="SAM" id="MobiDB-lite"/>
    </source>
</evidence>
<dbReference type="Pfam" id="PF02738">
    <property type="entry name" value="MoCoBD_1"/>
    <property type="match status" value="1"/>
</dbReference>
<dbReference type="InterPro" id="IPR016208">
    <property type="entry name" value="Ald_Oxase/xanthine_DH-like"/>
</dbReference>
<organism evidence="5 6">
    <name type="scientific">Natrialba swarupiae</name>
    <dbReference type="NCBI Taxonomy" id="2448032"/>
    <lineage>
        <taxon>Archaea</taxon>
        <taxon>Methanobacteriati</taxon>
        <taxon>Methanobacteriota</taxon>
        <taxon>Stenosarchaea group</taxon>
        <taxon>Halobacteria</taxon>
        <taxon>Halobacteriales</taxon>
        <taxon>Natrialbaceae</taxon>
        <taxon>Natrialba</taxon>
    </lineage>
</organism>